<evidence type="ECO:0000259" key="1">
    <source>
        <dbReference type="Pfam" id="PF00005"/>
    </source>
</evidence>
<comment type="caution">
    <text evidence="2">The sequence shown here is derived from an EMBL/GenBank/DDBJ whole genome shotgun (WGS) entry which is preliminary data.</text>
</comment>
<dbReference type="AlphaFoldDB" id="A0A7L4UP06"/>
<organism evidence="2 3">
    <name type="scientific">Balneicella halophila</name>
    <dbReference type="NCBI Taxonomy" id="1537566"/>
    <lineage>
        <taxon>Bacteria</taxon>
        <taxon>Pseudomonadati</taxon>
        <taxon>Bacteroidota</taxon>
        <taxon>Bacteroidia</taxon>
        <taxon>Bacteroidales</taxon>
        <taxon>Balneicellaceae</taxon>
        <taxon>Balneicella</taxon>
    </lineage>
</organism>
<dbReference type="InterPro" id="IPR003439">
    <property type="entry name" value="ABC_transporter-like_ATP-bd"/>
</dbReference>
<accession>A0A7L4UP06</accession>
<evidence type="ECO:0000313" key="2">
    <source>
        <dbReference type="EMBL" id="PVX50855.1"/>
    </source>
</evidence>
<keyword evidence="3" id="KW-1185">Reference proteome</keyword>
<name>A0A7L4UP06_BALHA</name>
<dbReference type="GO" id="GO:0005524">
    <property type="term" value="F:ATP binding"/>
    <property type="evidence" value="ECO:0007669"/>
    <property type="project" value="InterPro"/>
</dbReference>
<dbReference type="Pfam" id="PF00005">
    <property type="entry name" value="ABC_tran"/>
    <property type="match status" value="1"/>
</dbReference>
<dbReference type="InterPro" id="IPR027417">
    <property type="entry name" value="P-loop_NTPase"/>
</dbReference>
<dbReference type="Gene3D" id="3.40.50.300">
    <property type="entry name" value="P-loop containing nucleotide triphosphate hydrolases"/>
    <property type="match status" value="1"/>
</dbReference>
<dbReference type="Proteomes" id="UP000251835">
    <property type="component" value="Unassembled WGS sequence"/>
</dbReference>
<protein>
    <submittedName>
        <fullName evidence="2">ABC transporter family protein</fullName>
    </submittedName>
</protein>
<dbReference type="GO" id="GO:0005886">
    <property type="term" value="C:plasma membrane"/>
    <property type="evidence" value="ECO:0007669"/>
    <property type="project" value="TreeGrafter"/>
</dbReference>
<dbReference type="SUPFAM" id="SSF52540">
    <property type="entry name" value="P-loop containing nucleoside triphosphate hydrolases"/>
    <property type="match status" value="1"/>
</dbReference>
<proteinExistence type="predicted"/>
<dbReference type="EMBL" id="QENZ01000004">
    <property type="protein sequence ID" value="PVX50855.1"/>
    <property type="molecule type" value="Genomic_DNA"/>
</dbReference>
<dbReference type="PANTHER" id="PTHR24220">
    <property type="entry name" value="IMPORT ATP-BINDING PROTEIN"/>
    <property type="match status" value="1"/>
</dbReference>
<dbReference type="GO" id="GO:0016887">
    <property type="term" value="F:ATP hydrolysis activity"/>
    <property type="evidence" value="ECO:0007669"/>
    <property type="project" value="InterPro"/>
</dbReference>
<sequence>MNKKQKPTKEEVSDILKEFELTEELLSKKVNEISVGQKQRIILASCLLLKKPLLLIDEPTSALDTAIKKKVTDYILSQDELTILAVTHNNYWMDKSDHIVEIK</sequence>
<dbReference type="GO" id="GO:0022857">
    <property type="term" value="F:transmembrane transporter activity"/>
    <property type="evidence" value="ECO:0007669"/>
    <property type="project" value="TreeGrafter"/>
</dbReference>
<feature type="domain" description="ABC transporter" evidence="1">
    <location>
        <begin position="8"/>
        <end position="61"/>
    </location>
</feature>
<gene>
    <name evidence="2" type="ORF">C7377_1175</name>
</gene>
<reference evidence="2 3" key="1">
    <citation type="submission" date="2018-05" db="EMBL/GenBank/DDBJ databases">
        <title>Genomic Encyclopedia of Type Strains, Phase IV (KMG-IV): sequencing the most valuable type-strain genomes for metagenomic binning, comparative biology and taxonomic classification.</title>
        <authorList>
            <person name="Goeker M."/>
        </authorList>
    </citation>
    <scope>NUCLEOTIDE SEQUENCE [LARGE SCALE GENOMIC DNA]</scope>
    <source>
        <strain evidence="2 3">DSM 28579</strain>
    </source>
</reference>
<dbReference type="InterPro" id="IPR015854">
    <property type="entry name" value="ABC_transpr_LolD-like"/>
</dbReference>
<evidence type="ECO:0000313" key="3">
    <source>
        <dbReference type="Proteomes" id="UP000251835"/>
    </source>
</evidence>